<dbReference type="STRING" id="497964.CfE428DRAFT_3171"/>
<dbReference type="Pfam" id="PF04298">
    <property type="entry name" value="Zn_peptidase_2"/>
    <property type="match status" value="1"/>
</dbReference>
<gene>
    <name evidence="2" type="ORF">CfE428DRAFT_3171</name>
</gene>
<dbReference type="InterPro" id="IPR007395">
    <property type="entry name" value="Zn_peptidase_2"/>
</dbReference>
<dbReference type="EMBL" id="ABVL01000008">
    <property type="protein sequence ID" value="EDY19486.1"/>
    <property type="molecule type" value="Genomic_DNA"/>
</dbReference>
<name>B4D2P6_9BACT</name>
<reference evidence="2 3" key="1">
    <citation type="journal article" date="2011" name="J. Bacteriol.">
        <title>Genome sequence of Chthoniobacter flavus Ellin428, an aerobic heterotrophic soil bacterium.</title>
        <authorList>
            <person name="Kant R."/>
            <person name="van Passel M.W."/>
            <person name="Palva A."/>
            <person name="Lucas S."/>
            <person name="Lapidus A."/>
            <person name="Glavina Del Rio T."/>
            <person name="Dalin E."/>
            <person name="Tice H."/>
            <person name="Bruce D."/>
            <person name="Goodwin L."/>
            <person name="Pitluck S."/>
            <person name="Larimer F.W."/>
            <person name="Land M.L."/>
            <person name="Hauser L."/>
            <person name="Sangwan P."/>
            <person name="de Vos W.M."/>
            <person name="Janssen P.H."/>
            <person name="Smidt H."/>
        </authorList>
    </citation>
    <scope>NUCLEOTIDE SEQUENCE [LARGE SCALE GENOMIC DNA]</scope>
    <source>
        <strain evidence="2 3">Ellin428</strain>
    </source>
</reference>
<dbReference type="PANTHER" id="PTHR36434:SF1">
    <property type="entry name" value="MEMBRANE PROTEASE YUGP-RELATED"/>
    <property type="match status" value="1"/>
</dbReference>
<dbReference type="PANTHER" id="PTHR36434">
    <property type="entry name" value="MEMBRANE PROTEASE YUGP-RELATED"/>
    <property type="match status" value="1"/>
</dbReference>
<feature type="transmembrane region" description="Helical" evidence="1">
    <location>
        <begin position="147"/>
        <end position="167"/>
    </location>
</feature>
<dbReference type="Proteomes" id="UP000005824">
    <property type="component" value="Unassembled WGS sequence"/>
</dbReference>
<protein>
    <submittedName>
        <fullName evidence="2">Peptidase membrane zinc metallopeptidase putative</fullName>
    </submittedName>
</protein>
<feature type="transmembrane region" description="Helical" evidence="1">
    <location>
        <begin position="202"/>
        <end position="221"/>
    </location>
</feature>
<dbReference type="InParanoid" id="B4D2P6"/>
<dbReference type="eggNOG" id="COG2738">
    <property type="taxonomic scope" value="Bacteria"/>
</dbReference>
<keyword evidence="3" id="KW-1185">Reference proteome</keyword>
<comment type="caution">
    <text evidence="2">The sequence shown here is derived from an EMBL/GenBank/DDBJ whole genome shotgun (WGS) entry which is preliminary data.</text>
</comment>
<dbReference type="RefSeq" id="WP_006980496.1">
    <property type="nucleotide sequence ID" value="NZ_ABVL01000008.1"/>
</dbReference>
<accession>B4D2P6</accession>
<organism evidence="2 3">
    <name type="scientific">Chthoniobacter flavus Ellin428</name>
    <dbReference type="NCBI Taxonomy" id="497964"/>
    <lineage>
        <taxon>Bacteria</taxon>
        <taxon>Pseudomonadati</taxon>
        <taxon>Verrucomicrobiota</taxon>
        <taxon>Spartobacteria</taxon>
        <taxon>Chthoniobacterales</taxon>
        <taxon>Chthoniobacteraceae</taxon>
        <taxon>Chthoniobacter</taxon>
    </lineage>
</organism>
<evidence type="ECO:0000256" key="1">
    <source>
        <dbReference type="SAM" id="Phobius"/>
    </source>
</evidence>
<keyword evidence="1" id="KW-1133">Transmembrane helix</keyword>
<feature type="transmembrane region" description="Helical" evidence="1">
    <location>
        <begin position="115"/>
        <end position="135"/>
    </location>
</feature>
<proteinExistence type="predicted"/>
<evidence type="ECO:0000313" key="2">
    <source>
        <dbReference type="EMBL" id="EDY19486.1"/>
    </source>
</evidence>
<dbReference type="AlphaFoldDB" id="B4D2P6"/>
<evidence type="ECO:0000313" key="3">
    <source>
        <dbReference type="Proteomes" id="UP000005824"/>
    </source>
</evidence>
<sequence length="231" mass="25135" precursor="true">MSLYLLLFLGTLAISLFAQFRVKSLYRRYSQVSSSSHATGAEVAQAILQRAGIGDVEIVAAEGLLGDHYDPSSKRLVLSTENYQSDSLAAIGVAAHECGHALQHQQGYGPLHLRMAAVGAVQFANQIVMFLPFLFMFTRIISVHTGLTLMAVGWGVIMLFNLVTLPVEFDASNRAKQVLAEMGYTRGEEEAAGVRKVLDAAGWTYVAALISSLAYMLYYLLPLLTGGRSRD</sequence>
<keyword evidence="1" id="KW-0812">Transmembrane</keyword>
<keyword evidence="1" id="KW-0472">Membrane</keyword>